<keyword evidence="9" id="KW-0966">Cell projection</keyword>
<dbReference type="Pfam" id="PF01052">
    <property type="entry name" value="FliMN_C"/>
    <property type="match status" value="1"/>
</dbReference>
<evidence type="ECO:0000313" key="10">
    <source>
        <dbReference type="Proteomes" id="UP000295399"/>
    </source>
</evidence>
<dbReference type="GO" id="GO:0003774">
    <property type="term" value="F:cytoskeletal motor activity"/>
    <property type="evidence" value="ECO:0007669"/>
    <property type="project" value="InterPro"/>
</dbReference>
<evidence type="ECO:0000256" key="3">
    <source>
        <dbReference type="ARBA" id="ARBA00021897"/>
    </source>
</evidence>
<dbReference type="GO" id="GO:0009425">
    <property type="term" value="C:bacterial-type flagellum basal body"/>
    <property type="evidence" value="ECO:0007669"/>
    <property type="project" value="InterPro"/>
</dbReference>
<evidence type="ECO:0000256" key="2">
    <source>
        <dbReference type="ARBA" id="ARBA00009226"/>
    </source>
</evidence>
<dbReference type="SUPFAM" id="SSF101801">
    <property type="entry name" value="Surface presentation of antigens (SPOA)"/>
    <property type="match status" value="1"/>
</dbReference>
<dbReference type="OrthoDB" id="7433116at2"/>
<feature type="domain" description="Flagellar motor switch protein FliN-like C-terminal" evidence="8">
    <location>
        <begin position="3"/>
        <end position="73"/>
    </location>
</feature>
<evidence type="ECO:0000256" key="4">
    <source>
        <dbReference type="ARBA" id="ARBA00022475"/>
    </source>
</evidence>
<dbReference type="PANTHER" id="PTHR43484:SF1">
    <property type="entry name" value="FLAGELLAR MOTOR SWITCH PROTEIN FLIN"/>
    <property type="match status" value="1"/>
</dbReference>
<dbReference type="AlphaFoldDB" id="A0A4R2PD03"/>
<comment type="subcellular location">
    <subcellularLocation>
        <location evidence="1">Cell membrane</location>
        <topology evidence="1">Peripheral membrane protein</topology>
        <orientation evidence="1">Cytoplasmic side</orientation>
    </subcellularLocation>
</comment>
<keyword evidence="10" id="KW-1185">Reference proteome</keyword>
<keyword evidence="7" id="KW-0472">Membrane</keyword>
<keyword evidence="6" id="KW-0283">Flagellar rotation</keyword>
<comment type="similarity">
    <text evidence="2">Belongs to the FliN/MopA/SpaO family.</text>
</comment>
<dbReference type="InParanoid" id="A0A4R2PD03"/>
<protein>
    <recommendedName>
        <fullName evidence="3">Flagellar motor switch protein FliN</fullName>
    </recommendedName>
</protein>
<evidence type="ECO:0000256" key="5">
    <source>
        <dbReference type="ARBA" id="ARBA00022500"/>
    </source>
</evidence>
<evidence type="ECO:0000313" key="9">
    <source>
        <dbReference type="EMBL" id="TCP33022.1"/>
    </source>
</evidence>
<name>A0A4R2PD03_RHOSA</name>
<dbReference type="RefSeq" id="WP_132708952.1">
    <property type="nucleotide sequence ID" value="NZ_JACIGF010000008.1"/>
</dbReference>
<keyword evidence="9" id="KW-0969">Cilium</keyword>
<sequence>MSSLNKVGVEISVVIGSANMPIRQLLKMGRGAVVDLDSNVDEEAWIYANGELIARGEVQVMGEKIGVSITEMTSFRDL</sequence>
<dbReference type="Proteomes" id="UP000295399">
    <property type="component" value="Unassembled WGS sequence"/>
</dbReference>
<dbReference type="GO" id="GO:0006935">
    <property type="term" value="P:chemotaxis"/>
    <property type="evidence" value="ECO:0007669"/>
    <property type="project" value="UniProtKB-KW"/>
</dbReference>
<keyword evidence="9" id="KW-0282">Flagellum</keyword>
<gene>
    <name evidence="9" type="ORF">EV659_108121</name>
</gene>
<dbReference type="InterPro" id="IPR001172">
    <property type="entry name" value="FliN_T3SS_HrcQb"/>
</dbReference>
<dbReference type="PANTHER" id="PTHR43484">
    <property type="match status" value="1"/>
</dbReference>
<dbReference type="InterPro" id="IPR036429">
    <property type="entry name" value="SpoA-like_sf"/>
</dbReference>
<comment type="caution">
    <text evidence="9">The sequence shown here is derived from an EMBL/GenBank/DDBJ whole genome shotgun (WGS) entry which is preliminary data.</text>
</comment>
<proteinExistence type="inferred from homology"/>
<keyword evidence="4" id="KW-1003">Cell membrane</keyword>
<evidence type="ECO:0000256" key="6">
    <source>
        <dbReference type="ARBA" id="ARBA00022779"/>
    </source>
</evidence>
<accession>A0A4R2PD03</accession>
<organism evidence="9 10">
    <name type="scientific">Rhodothalassium salexigens DSM 2132</name>
    <dbReference type="NCBI Taxonomy" id="1188247"/>
    <lineage>
        <taxon>Bacteria</taxon>
        <taxon>Pseudomonadati</taxon>
        <taxon>Pseudomonadota</taxon>
        <taxon>Alphaproteobacteria</taxon>
        <taxon>Rhodothalassiales</taxon>
        <taxon>Rhodothalassiaceae</taxon>
        <taxon>Rhodothalassium</taxon>
    </lineage>
</organism>
<keyword evidence="5" id="KW-0145">Chemotaxis</keyword>
<evidence type="ECO:0000256" key="1">
    <source>
        <dbReference type="ARBA" id="ARBA00004413"/>
    </source>
</evidence>
<reference evidence="9 10" key="1">
    <citation type="submission" date="2019-03" db="EMBL/GenBank/DDBJ databases">
        <title>Genomic Encyclopedia of Type Strains, Phase IV (KMG-IV): sequencing the most valuable type-strain genomes for metagenomic binning, comparative biology and taxonomic classification.</title>
        <authorList>
            <person name="Goeker M."/>
        </authorList>
    </citation>
    <scope>NUCLEOTIDE SEQUENCE [LARGE SCALE GENOMIC DNA]</scope>
    <source>
        <strain evidence="9 10">DSM 2132</strain>
    </source>
</reference>
<dbReference type="EMBL" id="SLXO01000008">
    <property type="protein sequence ID" value="TCP33022.1"/>
    <property type="molecule type" value="Genomic_DNA"/>
</dbReference>
<dbReference type="GO" id="GO:0005886">
    <property type="term" value="C:plasma membrane"/>
    <property type="evidence" value="ECO:0007669"/>
    <property type="project" value="UniProtKB-SubCell"/>
</dbReference>
<dbReference type="PRINTS" id="PR00956">
    <property type="entry name" value="FLGMOTORFLIN"/>
</dbReference>
<evidence type="ECO:0000259" key="8">
    <source>
        <dbReference type="Pfam" id="PF01052"/>
    </source>
</evidence>
<dbReference type="InterPro" id="IPR001543">
    <property type="entry name" value="FliN-like_C"/>
</dbReference>
<dbReference type="InterPro" id="IPR051469">
    <property type="entry name" value="FliN/MopA/SpaO"/>
</dbReference>
<dbReference type="Gene3D" id="2.30.330.10">
    <property type="entry name" value="SpoA-like"/>
    <property type="match status" value="1"/>
</dbReference>
<dbReference type="GO" id="GO:0071973">
    <property type="term" value="P:bacterial-type flagellum-dependent cell motility"/>
    <property type="evidence" value="ECO:0007669"/>
    <property type="project" value="InterPro"/>
</dbReference>
<evidence type="ECO:0000256" key="7">
    <source>
        <dbReference type="ARBA" id="ARBA00023136"/>
    </source>
</evidence>